<proteinExistence type="predicted"/>
<name>A0A6N7S545_9FIRM</name>
<organism evidence="9 11">
    <name type="scientific">Holdemania massiliensis</name>
    <dbReference type="NCBI Taxonomy" id="1468449"/>
    <lineage>
        <taxon>Bacteria</taxon>
        <taxon>Bacillati</taxon>
        <taxon>Bacillota</taxon>
        <taxon>Erysipelotrichia</taxon>
        <taxon>Erysipelotrichales</taxon>
        <taxon>Erysipelotrichaceae</taxon>
        <taxon>Holdemania</taxon>
    </lineage>
</organism>
<dbReference type="Proteomes" id="UP000480929">
    <property type="component" value="Unassembled WGS sequence"/>
</dbReference>
<dbReference type="GO" id="GO:0005737">
    <property type="term" value="C:cytoplasm"/>
    <property type="evidence" value="ECO:0007669"/>
    <property type="project" value="UniProtKB-SubCell"/>
</dbReference>
<evidence type="ECO:0000259" key="8">
    <source>
        <dbReference type="PROSITE" id="PS51101"/>
    </source>
</evidence>
<gene>
    <name evidence="10" type="ORF">GKD88_05240</name>
    <name evidence="9" type="ORF">GKE08_06510</name>
</gene>
<evidence type="ECO:0000256" key="1">
    <source>
        <dbReference type="ARBA" id="ARBA00004496"/>
    </source>
</evidence>
<dbReference type="Pfam" id="PF03830">
    <property type="entry name" value="PTSIIB_sorb"/>
    <property type="match status" value="1"/>
</dbReference>
<evidence type="ECO:0000256" key="6">
    <source>
        <dbReference type="ARBA" id="ARBA00022683"/>
    </source>
</evidence>
<evidence type="ECO:0000256" key="3">
    <source>
        <dbReference type="ARBA" id="ARBA00022490"/>
    </source>
</evidence>
<evidence type="ECO:0000313" key="12">
    <source>
        <dbReference type="Proteomes" id="UP000480929"/>
    </source>
</evidence>
<evidence type="ECO:0000313" key="11">
    <source>
        <dbReference type="Proteomes" id="UP000433575"/>
    </source>
</evidence>
<evidence type="ECO:0000256" key="4">
    <source>
        <dbReference type="ARBA" id="ARBA00022597"/>
    </source>
</evidence>
<reference evidence="11 12" key="1">
    <citation type="journal article" date="2019" name="Nat. Med.">
        <title>A library of human gut bacterial isolates paired with longitudinal multiomics data enables mechanistic microbiome research.</title>
        <authorList>
            <person name="Poyet M."/>
            <person name="Groussin M."/>
            <person name="Gibbons S.M."/>
            <person name="Avila-Pacheco J."/>
            <person name="Jiang X."/>
            <person name="Kearney S.M."/>
            <person name="Perrotta A.R."/>
            <person name="Berdy B."/>
            <person name="Zhao S."/>
            <person name="Lieberman T.D."/>
            <person name="Swanson P.K."/>
            <person name="Smith M."/>
            <person name="Roesemann S."/>
            <person name="Alexander J.E."/>
            <person name="Rich S.A."/>
            <person name="Livny J."/>
            <person name="Vlamakis H."/>
            <person name="Clish C."/>
            <person name="Bullock K."/>
            <person name="Deik A."/>
            <person name="Scott J."/>
            <person name="Pierce K.A."/>
            <person name="Xavier R.J."/>
            <person name="Alm E.J."/>
        </authorList>
    </citation>
    <scope>NUCLEOTIDE SEQUENCE [LARGE SCALE GENOMIC DNA]</scope>
    <source>
        <strain evidence="9 11">BIOML-A4</strain>
        <strain evidence="10 12">BIOML-A5</strain>
    </source>
</reference>
<dbReference type="Gene3D" id="3.40.35.10">
    <property type="entry name" value="Phosphotransferase system, sorbose subfamily IIB component"/>
    <property type="match status" value="1"/>
</dbReference>
<evidence type="ECO:0000256" key="7">
    <source>
        <dbReference type="ARBA" id="ARBA00022777"/>
    </source>
</evidence>
<keyword evidence="5" id="KW-0808">Transferase</keyword>
<evidence type="ECO:0000313" key="10">
    <source>
        <dbReference type="EMBL" id="MSC32521.1"/>
    </source>
</evidence>
<keyword evidence="4" id="KW-0762">Sugar transport</keyword>
<dbReference type="GeneID" id="42457555"/>
<evidence type="ECO:0000256" key="2">
    <source>
        <dbReference type="ARBA" id="ARBA00022448"/>
    </source>
</evidence>
<comment type="subcellular location">
    <subcellularLocation>
        <location evidence="1">Cytoplasm</location>
    </subcellularLocation>
</comment>
<comment type="caution">
    <text evidence="9">The sequence shown here is derived from an EMBL/GenBank/DDBJ whole genome shotgun (WGS) entry which is preliminary data.</text>
</comment>
<keyword evidence="6" id="KW-0598">Phosphotransferase system</keyword>
<protein>
    <submittedName>
        <fullName evidence="9">PTS mannose transporter subunit IIAB</fullName>
    </submittedName>
</protein>
<keyword evidence="2" id="KW-0813">Transport</keyword>
<dbReference type="Proteomes" id="UP000433575">
    <property type="component" value="Unassembled WGS sequence"/>
</dbReference>
<dbReference type="EMBL" id="WKPI01000005">
    <property type="protein sequence ID" value="MSC32521.1"/>
    <property type="molecule type" value="Genomic_DNA"/>
</dbReference>
<dbReference type="GO" id="GO:0008982">
    <property type="term" value="F:protein-N(PI)-phosphohistidine-sugar phosphotransferase activity"/>
    <property type="evidence" value="ECO:0007669"/>
    <property type="project" value="InterPro"/>
</dbReference>
<dbReference type="OrthoDB" id="9788818at2"/>
<evidence type="ECO:0000256" key="5">
    <source>
        <dbReference type="ARBA" id="ARBA00022679"/>
    </source>
</evidence>
<dbReference type="InterPro" id="IPR036667">
    <property type="entry name" value="PTS_IIB_sorbose-sp_sf"/>
</dbReference>
<dbReference type="GO" id="GO:0016301">
    <property type="term" value="F:kinase activity"/>
    <property type="evidence" value="ECO:0007669"/>
    <property type="project" value="UniProtKB-KW"/>
</dbReference>
<keyword evidence="12" id="KW-1185">Reference proteome</keyword>
<dbReference type="GO" id="GO:0009401">
    <property type="term" value="P:phosphoenolpyruvate-dependent sugar phosphotransferase system"/>
    <property type="evidence" value="ECO:0007669"/>
    <property type="project" value="UniProtKB-KW"/>
</dbReference>
<accession>A0A6N7S545</accession>
<keyword evidence="3" id="KW-0963">Cytoplasm</keyword>
<dbReference type="SUPFAM" id="SSF52728">
    <property type="entry name" value="PTS IIb component"/>
    <property type="match status" value="1"/>
</dbReference>
<feature type="domain" description="PTS EIIB type-4" evidence="8">
    <location>
        <begin position="1"/>
        <end position="161"/>
    </location>
</feature>
<dbReference type="InterPro" id="IPR004720">
    <property type="entry name" value="PTS_IIB_sorbose-sp"/>
</dbReference>
<dbReference type="AlphaFoldDB" id="A0A6N7S545"/>
<sequence>MSIVNIRIDERLIHGQVAAYWTNMLNVTRILVIDDLAAKDDIQKMALKMACPSTVRLSILSAQRAVERLNENAYDKDRLMIVMRGPATAKEVLDLGYFMPTINVGNISNKLGSTRIKHTVCVTPQEAEIFRYLESKGVKITIQMVPSDEKLDFMPMITHIH</sequence>
<evidence type="ECO:0000313" key="9">
    <source>
        <dbReference type="EMBL" id="MSA88974.1"/>
    </source>
</evidence>
<dbReference type="PROSITE" id="PS51101">
    <property type="entry name" value="PTS_EIIB_TYPE_4"/>
    <property type="match status" value="1"/>
</dbReference>
<dbReference type="RefSeq" id="WP_020225756.1">
    <property type="nucleotide sequence ID" value="NZ_AP031450.1"/>
</dbReference>
<keyword evidence="7" id="KW-0418">Kinase</keyword>
<dbReference type="EMBL" id="WKPJ01000006">
    <property type="protein sequence ID" value="MSA88974.1"/>
    <property type="molecule type" value="Genomic_DNA"/>
</dbReference>